<feature type="domain" description="N-acetyltransferase" evidence="2">
    <location>
        <begin position="6"/>
        <end position="92"/>
    </location>
</feature>
<evidence type="ECO:0000313" key="4">
    <source>
        <dbReference type="Proteomes" id="UP000035540"/>
    </source>
</evidence>
<dbReference type="Proteomes" id="UP000035540">
    <property type="component" value="Chromosome"/>
</dbReference>
<dbReference type="GO" id="GO:0016740">
    <property type="term" value="F:transferase activity"/>
    <property type="evidence" value="ECO:0007669"/>
    <property type="project" value="UniProtKB-KW"/>
</dbReference>
<accession>A0A0G3H9G5</accession>
<protein>
    <submittedName>
        <fullName evidence="3">Putative acetyltransferase</fullName>
    </submittedName>
</protein>
<dbReference type="Pfam" id="PF14542">
    <property type="entry name" value="Acetyltransf_CG"/>
    <property type="match status" value="1"/>
</dbReference>
<evidence type="ECO:0000259" key="2">
    <source>
        <dbReference type="PROSITE" id="PS51729"/>
    </source>
</evidence>
<dbReference type="OrthoDB" id="5405911at2"/>
<reference evidence="3 4" key="1">
    <citation type="journal article" date="2015" name="Genome Announc.">
        <title>Complete Genome Sequence of the Type Strain Corynebacterium testudinoris DSM 44614, Recovered from Necrotic Lesions in the Mouth of a Tortoise.</title>
        <authorList>
            <person name="Ruckert C."/>
            <person name="Kriete M."/>
            <person name="Jaenicke S."/>
            <person name="Winkler A."/>
            <person name="Tauch A."/>
        </authorList>
    </citation>
    <scope>NUCLEOTIDE SEQUENCE [LARGE SCALE GENOMIC DNA]</scope>
    <source>
        <strain evidence="3 4">DSM 44614</strain>
    </source>
</reference>
<dbReference type="PROSITE" id="PS51729">
    <property type="entry name" value="GNAT_YJDJ"/>
    <property type="match status" value="1"/>
</dbReference>
<name>A0A0G3H9G5_9CORY</name>
<keyword evidence="3" id="KW-0808">Transferase</keyword>
<gene>
    <name evidence="3" type="ORF">CTEST_09925</name>
</gene>
<dbReference type="InterPro" id="IPR045057">
    <property type="entry name" value="Gcn5-rel_NAT"/>
</dbReference>
<dbReference type="InterPro" id="IPR016181">
    <property type="entry name" value="Acyl_CoA_acyltransferase"/>
</dbReference>
<dbReference type="STRING" id="136857.CTEST_09925"/>
<keyword evidence="4" id="KW-1185">Reference proteome</keyword>
<dbReference type="EMBL" id="CP011545">
    <property type="protein sequence ID" value="AKK09410.1"/>
    <property type="molecule type" value="Genomic_DNA"/>
</dbReference>
<evidence type="ECO:0000313" key="3">
    <source>
        <dbReference type="EMBL" id="AKK09410.1"/>
    </source>
</evidence>
<organism evidence="3 4">
    <name type="scientific">Corynebacterium testudinoris</name>
    <dbReference type="NCBI Taxonomy" id="136857"/>
    <lineage>
        <taxon>Bacteria</taxon>
        <taxon>Bacillati</taxon>
        <taxon>Actinomycetota</taxon>
        <taxon>Actinomycetes</taxon>
        <taxon>Mycobacteriales</taxon>
        <taxon>Corynebacteriaceae</taxon>
        <taxon>Corynebacterium</taxon>
    </lineage>
</organism>
<feature type="region of interest" description="Disordered" evidence="1">
    <location>
        <begin position="1"/>
        <end position="27"/>
    </location>
</feature>
<dbReference type="Gene3D" id="3.40.630.30">
    <property type="match status" value="1"/>
</dbReference>
<dbReference type="RefSeq" id="WP_047253591.1">
    <property type="nucleotide sequence ID" value="NZ_CP011545.1"/>
</dbReference>
<sequence>MSTTVSQDTDRRRFVITDDGETAGSSHYRDHDAERIFFHTEIDEAFGGRGLAGTLTSEALATSVAEGFSIVAVCPYVLKWLQTHDNDIDWRKPTPADLTWLQDNLR</sequence>
<dbReference type="AlphaFoldDB" id="A0A0G3H9G5"/>
<dbReference type="KEGG" id="cted:CTEST_09925"/>
<reference evidence="4" key="2">
    <citation type="submission" date="2015-05" db="EMBL/GenBank/DDBJ databases">
        <title>Complete genome sequence of Corynebacterium testudinoris DSM 44614, recovered from necrotic lesions in the mouth of a tortoise.</title>
        <authorList>
            <person name="Ruckert C."/>
            <person name="Albersmeier A."/>
            <person name="Winkler A."/>
            <person name="Tauch A."/>
        </authorList>
    </citation>
    <scope>NUCLEOTIDE SEQUENCE [LARGE SCALE GENOMIC DNA]</scope>
    <source>
        <strain evidence="4">DSM 44614</strain>
    </source>
</reference>
<dbReference type="PANTHER" id="PTHR31435">
    <property type="entry name" value="PROTEIN NATD1"/>
    <property type="match status" value="1"/>
</dbReference>
<dbReference type="SUPFAM" id="SSF55729">
    <property type="entry name" value="Acyl-CoA N-acyltransferases (Nat)"/>
    <property type="match status" value="1"/>
</dbReference>
<evidence type="ECO:0000256" key="1">
    <source>
        <dbReference type="SAM" id="MobiDB-lite"/>
    </source>
</evidence>
<dbReference type="PATRIC" id="fig|136857.5.peg.1970"/>
<proteinExistence type="predicted"/>
<dbReference type="InterPro" id="IPR031165">
    <property type="entry name" value="GNAT_YJDJ"/>
</dbReference>
<dbReference type="PANTHER" id="PTHR31435:SF10">
    <property type="entry name" value="BSR4717 PROTEIN"/>
    <property type="match status" value="1"/>
</dbReference>